<sequence length="96" mass="10179">MASEGTYILGHSQTMSDISEASSVSDTRGLMEEKDDGKPRSSIPMTSFNFINSIIGSGIIGMPFALRQAGFGMGIILIVLVAFITDFSIMLLVEGG</sequence>
<evidence type="ECO:0000313" key="14">
    <source>
        <dbReference type="Proteomes" id="UP000694888"/>
    </source>
</evidence>
<evidence type="ECO:0000256" key="9">
    <source>
        <dbReference type="ARBA" id="ARBA00040814"/>
    </source>
</evidence>
<evidence type="ECO:0000259" key="13">
    <source>
        <dbReference type="Pfam" id="PF01490"/>
    </source>
</evidence>
<dbReference type="Proteomes" id="UP000694888">
    <property type="component" value="Unplaced"/>
</dbReference>
<comment type="similarity">
    <text evidence="2">Belongs to the amino acid/polyamine transporter 2 family.</text>
</comment>
<evidence type="ECO:0000256" key="6">
    <source>
        <dbReference type="ARBA" id="ARBA00022989"/>
    </source>
</evidence>
<feature type="domain" description="Amino acid transporter transmembrane" evidence="13">
    <location>
        <begin position="40"/>
        <end position="94"/>
    </location>
</feature>
<dbReference type="RefSeq" id="XP_012943487.1">
    <property type="nucleotide sequence ID" value="XM_013088033.2"/>
</dbReference>
<reference evidence="15" key="1">
    <citation type="submission" date="2025-08" db="UniProtKB">
        <authorList>
            <consortium name="RefSeq"/>
        </authorList>
    </citation>
    <scope>IDENTIFICATION</scope>
</reference>
<name>A0ABM1A9N9_APLCA</name>
<keyword evidence="14" id="KW-1185">Reference proteome</keyword>
<evidence type="ECO:0000256" key="3">
    <source>
        <dbReference type="ARBA" id="ARBA00022448"/>
    </source>
</evidence>
<evidence type="ECO:0000256" key="2">
    <source>
        <dbReference type="ARBA" id="ARBA00008066"/>
    </source>
</evidence>
<feature type="non-terminal residue" evidence="15">
    <location>
        <position position="96"/>
    </location>
</feature>
<dbReference type="PANTHER" id="PTHR22950:SF458">
    <property type="entry name" value="SODIUM-COUPLED NEUTRAL AMINO ACID TRANSPORTER 11-RELATED"/>
    <property type="match status" value="1"/>
</dbReference>
<protein>
    <recommendedName>
        <fullName evidence="9">Putative sodium-coupled neutral amino acid transporter 11</fullName>
    </recommendedName>
    <alternativeName>
        <fullName evidence="10">Solute carrier family 38 member 11</fullName>
    </alternativeName>
</protein>
<evidence type="ECO:0000256" key="11">
    <source>
        <dbReference type="SAM" id="MobiDB-lite"/>
    </source>
</evidence>
<keyword evidence="3" id="KW-0813">Transport</keyword>
<dbReference type="PANTHER" id="PTHR22950">
    <property type="entry name" value="AMINO ACID TRANSPORTER"/>
    <property type="match status" value="1"/>
</dbReference>
<keyword evidence="7 12" id="KW-0472">Membrane</keyword>
<evidence type="ECO:0000256" key="7">
    <source>
        <dbReference type="ARBA" id="ARBA00023136"/>
    </source>
</evidence>
<evidence type="ECO:0000256" key="1">
    <source>
        <dbReference type="ARBA" id="ARBA00004141"/>
    </source>
</evidence>
<gene>
    <name evidence="15" type="primary">LOC106013123</name>
</gene>
<proteinExistence type="inferred from homology"/>
<keyword evidence="4 12" id="KW-0812">Transmembrane</keyword>
<evidence type="ECO:0000256" key="10">
    <source>
        <dbReference type="ARBA" id="ARBA00041723"/>
    </source>
</evidence>
<accession>A0ABM1A9N9</accession>
<feature type="region of interest" description="Disordered" evidence="11">
    <location>
        <begin position="18"/>
        <end position="41"/>
    </location>
</feature>
<keyword evidence="6 12" id="KW-1133">Transmembrane helix</keyword>
<feature type="transmembrane region" description="Helical" evidence="12">
    <location>
        <begin position="48"/>
        <end position="66"/>
    </location>
</feature>
<feature type="transmembrane region" description="Helical" evidence="12">
    <location>
        <begin position="72"/>
        <end position="93"/>
    </location>
</feature>
<evidence type="ECO:0000256" key="4">
    <source>
        <dbReference type="ARBA" id="ARBA00022692"/>
    </source>
</evidence>
<evidence type="ECO:0000256" key="5">
    <source>
        <dbReference type="ARBA" id="ARBA00022970"/>
    </source>
</evidence>
<evidence type="ECO:0000313" key="15">
    <source>
        <dbReference type="RefSeq" id="XP_012943487.1"/>
    </source>
</evidence>
<comment type="function">
    <text evidence="8">Putative sodium-dependent amino acid/proton antiporter.</text>
</comment>
<evidence type="ECO:0000256" key="8">
    <source>
        <dbReference type="ARBA" id="ARBA00037101"/>
    </source>
</evidence>
<dbReference type="GeneID" id="106013123"/>
<organism evidence="14 15">
    <name type="scientific">Aplysia californica</name>
    <name type="common">California sea hare</name>
    <dbReference type="NCBI Taxonomy" id="6500"/>
    <lineage>
        <taxon>Eukaryota</taxon>
        <taxon>Metazoa</taxon>
        <taxon>Spiralia</taxon>
        <taxon>Lophotrochozoa</taxon>
        <taxon>Mollusca</taxon>
        <taxon>Gastropoda</taxon>
        <taxon>Heterobranchia</taxon>
        <taxon>Euthyneura</taxon>
        <taxon>Tectipleura</taxon>
        <taxon>Aplysiida</taxon>
        <taxon>Aplysioidea</taxon>
        <taxon>Aplysiidae</taxon>
        <taxon>Aplysia</taxon>
    </lineage>
</organism>
<dbReference type="Pfam" id="PF01490">
    <property type="entry name" value="Aa_trans"/>
    <property type="match status" value="1"/>
</dbReference>
<evidence type="ECO:0000256" key="12">
    <source>
        <dbReference type="SAM" id="Phobius"/>
    </source>
</evidence>
<feature type="compositionally biased region" description="Basic and acidic residues" evidence="11">
    <location>
        <begin position="29"/>
        <end position="39"/>
    </location>
</feature>
<comment type="subcellular location">
    <subcellularLocation>
        <location evidence="1">Membrane</location>
        <topology evidence="1">Multi-pass membrane protein</topology>
    </subcellularLocation>
</comment>
<dbReference type="InterPro" id="IPR013057">
    <property type="entry name" value="AA_transpt_TM"/>
</dbReference>
<keyword evidence="5" id="KW-0029">Amino-acid transport</keyword>